<keyword evidence="1" id="KW-0732">Signal</keyword>
<evidence type="ECO:0000313" key="2">
    <source>
        <dbReference type="EMBL" id="SFJ19743.1"/>
    </source>
</evidence>
<accession>A0A1I3PE42</accession>
<dbReference type="Proteomes" id="UP000243887">
    <property type="component" value="Unassembled WGS sequence"/>
</dbReference>
<name>A0A1I3PE42_9FLAO</name>
<feature type="chain" id="PRO_5017309261" description="DUF4377 domain-containing protein" evidence="1">
    <location>
        <begin position="23"/>
        <end position="130"/>
    </location>
</feature>
<evidence type="ECO:0000256" key="1">
    <source>
        <dbReference type="SAM" id="SignalP"/>
    </source>
</evidence>
<gene>
    <name evidence="2" type="ORF">SAMN04487893_10487</name>
</gene>
<evidence type="ECO:0008006" key="4">
    <source>
        <dbReference type="Google" id="ProtNLM"/>
    </source>
</evidence>
<feature type="signal peptide" evidence="1">
    <location>
        <begin position="1"/>
        <end position="22"/>
    </location>
</feature>
<evidence type="ECO:0000313" key="3">
    <source>
        <dbReference type="Proteomes" id="UP000243887"/>
    </source>
</evidence>
<reference evidence="3" key="1">
    <citation type="submission" date="2016-10" db="EMBL/GenBank/DDBJ databases">
        <authorList>
            <person name="Varghese N."/>
            <person name="Submissions S."/>
        </authorList>
    </citation>
    <scope>NUCLEOTIDE SEQUENCE [LARGE SCALE GENOMIC DNA]</scope>
    <source>
        <strain evidence="3">DSM 26542</strain>
    </source>
</reference>
<dbReference type="EMBL" id="FORU01000004">
    <property type="protein sequence ID" value="SFJ19743.1"/>
    <property type="molecule type" value="Genomic_DNA"/>
</dbReference>
<sequence>MKKLIFTLVGVCTLGLSSFASTTTTNDQFPPGNWGIPEYPYELVVMKPIKIEGSNYHGYQFVVREKGCGTDSYVNNRLQQLRNQYAGPGVIIMNEVLTIVGEPRVSCNGVIVYPIPFPGDVILEPIKVKP</sequence>
<keyword evidence="3" id="KW-1185">Reference proteome</keyword>
<organism evidence="2 3">
    <name type="scientific">Myroides guanonis</name>
    <dbReference type="NCBI Taxonomy" id="1150112"/>
    <lineage>
        <taxon>Bacteria</taxon>
        <taxon>Pseudomonadati</taxon>
        <taxon>Bacteroidota</taxon>
        <taxon>Flavobacteriia</taxon>
        <taxon>Flavobacteriales</taxon>
        <taxon>Flavobacteriaceae</taxon>
        <taxon>Myroides</taxon>
    </lineage>
</organism>
<dbReference type="RefSeq" id="WP_090678380.1">
    <property type="nucleotide sequence ID" value="NZ_FORU01000004.1"/>
</dbReference>
<proteinExistence type="predicted"/>
<dbReference type="AlphaFoldDB" id="A0A1I3PE42"/>
<protein>
    <recommendedName>
        <fullName evidence="4">DUF4377 domain-containing protein</fullName>
    </recommendedName>
</protein>